<accession>A0A6N2NH71</accession>
<dbReference type="EMBL" id="CAADRP010002285">
    <property type="protein sequence ID" value="VFU65439.1"/>
    <property type="molecule type" value="Genomic_DNA"/>
</dbReference>
<proteinExistence type="predicted"/>
<reference evidence="1" key="1">
    <citation type="submission" date="2019-03" db="EMBL/GenBank/DDBJ databases">
        <authorList>
            <person name="Mank J."/>
            <person name="Almeida P."/>
        </authorList>
    </citation>
    <scope>NUCLEOTIDE SEQUENCE</scope>
    <source>
        <strain evidence="1">78183</strain>
    </source>
</reference>
<dbReference type="AlphaFoldDB" id="A0A6N2NH71"/>
<name>A0A6N2NH71_SALVM</name>
<gene>
    <name evidence="1" type="ORF">SVIM_LOCUS502162</name>
</gene>
<protein>
    <submittedName>
        <fullName evidence="1">Uncharacterized protein</fullName>
    </submittedName>
</protein>
<evidence type="ECO:0000313" key="1">
    <source>
        <dbReference type="EMBL" id="VFU65439.1"/>
    </source>
</evidence>
<organism evidence="1">
    <name type="scientific">Salix viminalis</name>
    <name type="common">Common osier</name>
    <name type="synonym">Basket willow</name>
    <dbReference type="NCBI Taxonomy" id="40686"/>
    <lineage>
        <taxon>Eukaryota</taxon>
        <taxon>Viridiplantae</taxon>
        <taxon>Streptophyta</taxon>
        <taxon>Embryophyta</taxon>
        <taxon>Tracheophyta</taxon>
        <taxon>Spermatophyta</taxon>
        <taxon>Magnoliopsida</taxon>
        <taxon>eudicotyledons</taxon>
        <taxon>Gunneridae</taxon>
        <taxon>Pentapetalae</taxon>
        <taxon>rosids</taxon>
        <taxon>fabids</taxon>
        <taxon>Malpighiales</taxon>
        <taxon>Salicaceae</taxon>
        <taxon>Saliceae</taxon>
        <taxon>Salix</taxon>
    </lineage>
</organism>
<sequence length="152" mass="16984">MAQMIDALRVSLLVLNVDRTRYFLPGNSSCMHLEPQATPMIPGISHRAASRPCAEEWLETGQHEQFQAYVKVAHIDDFEKIGLHADFGELLDDGSGLLGETEVDVTTVAHDALKESDARFVDAKIKAKKICAHKFPQYSLFTSAVHMRNLVY</sequence>